<dbReference type="GO" id="GO:0019251">
    <property type="term" value="P:anaerobic cobalamin biosynthetic process"/>
    <property type="evidence" value="ECO:0007669"/>
    <property type="project" value="InterPro"/>
</dbReference>
<feature type="binding site" evidence="2">
    <location>
        <position position="207"/>
    </location>
    <ligand>
        <name>Co(2+)</name>
        <dbReference type="ChEBI" id="CHEBI:48828"/>
    </ligand>
</feature>
<accession>A0A9D9DXV4</accession>
<organism evidence="3 4">
    <name type="scientific">Candidatus Fimicola merdigallinarum</name>
    <dbReference type="NCBI Taxonomy" id="2840819"/>
    <lineage>
        <taxon>Bacteria</taxon>
        <taxon>Bacillati</taxon>
        <taxon>Bacillota</taxon>
        <taxon>Clostridia</taxon>
        <taxon>Lachnospirales</taxon>
        <taxon>Lachnospiraceae</taxon>
        <taxon>Lachnospiraceae incertae sedis</taxon>
        <taxon>Candidatus Fimicola</taxon>
    </lineage>
</organism>
<feature type="binding site" evidence="2">
    <location>
        <position position="175"/>
    </location>
    <ligand>
        <name>Co(2+)</name>
        <dbReference type="ChEBI" id="CHEBI:48828"/>
    </ligand>
</feature>
<reference evidence="3" key="1">
    <citation type="submission" date="2020-10" db="EMBL/GenBank/DDBJ databases">
        <authorList>
            <person name="Gilroy R."/>
        </authorList>
    </citation>
    <scope>NUCLEOTIDE SEQUENCE</scope>
    <source>
        <strain evidence="3">F6-4510</strain>
    </source>
</reference>
<dbReference type="GO" id="GO:0046872">
    <property type="term" value="F:metal ion binding"/>
    <property type="evidence" value="ECO:0007669"/>
    <property type="project" value="UniProtKB-KW"/>
</dbReference>
<name>A0A9D9DXV4_9FIRM</name>
<dbReference type="AlphaFoldDB" id="A0A9D9DXV4"/>
<feature type="binding site" evidence="2">
    <location>
        <position position="144"/>
    </location>
    <ligand>
        <name>Co(2+)</name>
        <dbReference type="ChEBI" id="CHEBI:48828"/>
    </ligand>
</feature>
<keyword evidence="2" id="KW-0479">Metal-binding</keyword>
<dbReference type="Gene3D" id="3.40.50.1400">
    <property type="match status" value="2"/>
</dbReference>
<keyword evidence="2" id="KW-0170">Cobalt</keyword>
<proteinExistence type="predicted"/>
<dbReference type="PANTHER" id="PTHR33542:SF3">
    <property type="entry name" value="SIROHYDROCHLORIN FERROCHELATASE, CHLOROPLASTIC"/>
    <property type="match status" value="1"/>
</dbReference>
<sequence>MKTAILVVSFGTSYEDTLKKNITALEDEIQKAYPDFEVRRAFTSGFIMNKLRKEMNIDIDNVETALDRLKNDGFDRVICQPTHIMNGFEYEKFRDMAESKSHMFESVVIGEPLLYGTEDNENIVDCLKEIFKDKEDSAVVFMGHGSDHPANSIYAALDYMMKDRGFENGFMGTVEGYPEIDSVISFLKSKDYKNIVLTPFMLVAGDHAENDMASDEEDSWNTIFKNEGFEVECIVKGLGEYESIRKLYLDKIEKILN</sequence>
<protein>
    <submittedName>
        <fullName evidence="3">Sirohydrochlorin cobaltochelatase</fullName>
    </submittedName>
</protein>
<reference evidence="3" key="2">
    <citation type="journal article" date="2021" name="PeerJ">
        <title>Extensive microbial diversity within the chicken gut microbiome revealed by metagenomics and culture.</title>
        <authorList>
            <person name="Gilroy R."/>
            <person name="Ravi A."/>
            <person name="Getino M."/>
            <person name="Pursley I."/>
            <person name="Horton D.L."/>
            <person name="Alikhan N.F."/>
            <person name="Baker D."/>
            <person name="Gharbi K."/>
            <person name="Hall N."/>
            <person name="Watson M."/>
            <person name="Adriaenssens E.M."/>
            <person name="Foster-Nyarko E."/>
            <person name="Jarju S."/>
            <person name="Secka A."/>
            <person name="Antonio M."/>
            <person name="Oren A."/>
            <person name="Chaudhuri R.R."/>
            <person name="La Ragione R."/>
            <person name="Hildebrand F."/>
            <person name="Pallen M.J."/>
        </authorList>
    </citation>
    <scope>NUCLEOTIDE SEQUENCE</scope>
    <source>
        <strain evidence="3">F6-4510</strain>
    </source>
</reference>
<dbReference type="Proteomes" id="UP000823611">
    <property type="component" value="Unassembled WGS sequence"/>
</dbReference>
<dbReference type="InterPro" id="IPR050963">
    <property type="entry name" value="Sirohydro_Cobaltochel/CbiX"/>
</dbReference>
<feature type="active site" description="Proton acceptor" evidence="1">
    <location>
        <position position="144"/>
    </location>
</feature>
<evidence type="ECO:0000313" key="3">
    <source>
        <dbReference type="EMBL" id="MBO8434985.1"/>
    </source>
</evidence>
<dbReference type="InterPro" id="IPR010388">
    <property type="entry name" value="Anaerobic_Co-chelatase"/>
</dbReference>
<dbReference type="EMBL" id="JADIMX010000125">
    <property type="protein sequence ID" value="MBO8434985.1"/>
    <property type="molecule type" value="Genomic_DNA"/>
</dbReference>
<dbReference type="GO" id="GO:0016852">
    <property type="term" value="F:sirohydrochlorin cobaltochelatase activity"/>
    <property type="evidence" value="ECO:0007669"/>
    <property type="project" value="InterPro"/>
</dbReference>
<gene>
    <name evidence="3" type="ORF">IAC55_06665</name>
</gene>
<dbReference type="CDD" id="cd03412">
    <property type="entry name" value="CbiK_N"/>
    <property type="match status" value="1"/>
</dbReference>
<evidence type="ECO:0000313" key="4">
    <source>
        <dbReference type="Proteomes" id="UP000823611"/>
    </source>
</evidence>
<dbReference type="Pfam" id="PF06180">
    <property type="entry name" value="CbiK"/>
    <property type="match status" value="1"/>
</dbReference>
<comment type="caution">
    <text evidence="3">The sequence shown here is derived from an EMBL/GenBank/DDBJ whole genome shotgun (WGS) entry which is preliminary data.</text>
</comment>
<evidence type="ECO:0000256" key="2">
    <source>
        <dbReference type="PIRSR" id="PIRSR033579-3"/>
    </source>
</evidence>
<evidence type="ECO:0000256" key="1">
    <source>
        <dbReference type="PIRSR" id="PIRSR033579-1"/>
    </source>
</evidence>
<dbReference type="PANTHER" id="PTHR33542">
    <property type="entry name" value="SIROHYDROCHLORIN FERROCHELATASE, CHLOROPLASTIC"/>
    <property type="match status" value="1"/>
</dbReference>
<dbReference type="SUPFAM" id="SSF53800">
    <property type="entry name" value="Chelatase"/>
    <property type="match status" value="1"/>
</dbReference>
<dbReference type="CDD" id="cd03413">
    <property type="entry name" value="CbiK_C"/>
    <property type="match status" value="1"/>
</dbReference>
<dbReference type="PIRSF" id="PIRSF033579">
    <property type="entry name" value="Anaer_Co_chel"/>
    <property type="match status" value="1"/>
</dbReference>